<feature type="domain" description="SHSP" evidence="4">
    <location>
        <begin position="27"/>
        <end position="173"/>
    </location>
</feature>
<dbReference type="InterPro" id="IPR008978">
    <property type="entry name" value="HSP20-like_chaperone"/>
</dbReference>
<dbReference type="InterPro" id="IPR002068">
    <property type="entry name" value="A-crystallin/Hsp20_dom"/>
</dbReference>
<name>A0A9P4NH97_9PEZI</name>
<accession>A0A9P4NH97</accession>
<dbReference type="Proteomes" id="UP000800235">
    <property type="component" value="Unassembled WGS sequence"/>
</dbReference>
<dbReference type="Gene3D" id="2.60.40.790">
    <property type="match status" value="1"/>
</dbReference>
<dbReference type="Pfam" id="PF00011">
    <property type="entry name" value="HSP20"/>
    <property type="match status" value="1"/>
</dbReference>
<comment type="caution">
    <text evidence="5">The sequence shown here is derived from an EMBL/GenBank/DDBJ whole genome shotgun (WGS) entry which is preliminary data.</text>
</comment>
<evidence type="ECO:0000259" key="4">
    <source>
        <dbReference type="PROSITE" id="PS01031"/>
    </source>
</evidence>
<protein>
    <submittedName>
        <fullName evidence="5">HSP20-like chaperone</fullName>
    </submittedName>
</protein>
<proteinExistence type="inferred from homology"/>
<evidence type="ECO:0000313" key="6">
    <source>
        <dbReference type="Proteomes" id="UP000800235"/>
    </source>
</evidence>
<evidence type="ECO:0000256" key="2">
    <source>
        <dbReference type="PROSITE-ProRule" id="PRU00285"/>
    </source>
</evidence>
<keyword evidence="6" id="KW-1185">Reference proteome</keyword>
<keyword evidence="1" id="KW-0346">Stress response</keyword>
<comment type="similarity">
    <text evidence="2 3">Belongs to the small heat shock protein (HSP20) family.</text>
</comment>
<dbReference type="AlphaFoldDB" id="A0A9P4NH97"/>
<evidence type="ECO:0000313" key="5">
    <source>
        <dbReference type="EMBL" id="KAF2421469.1"/>
    </source>
</evidence>
<dbReference type="EMBL" id="MU007098">
    <property type="protein sequence ID" value="KAF2421469.1"/>
    <property type="molecule type" value="Genomic_DNA"/>
</dbReference>
<gene>
    <name evidence="5" type="ORF">EJ08DRAFT_514548</name>
</gene>
<evidence type="ECO:0000256" key="3">
    <source>
        <dbReference type="RuleBase" id="RU003616"/>
    </source>
</evidence>
<dbReference type="CDD" id="cd06464">
    <property type="entry name" value="ACD_sHsps-like"/>
    <property type="match status" value="1"/>
</dbReference>
<sequence length="175" mass="20220">MSYYYYTPPPFQTTFIDKSFPQRHWPLDNTRHKPRADVRETVQGFYIDVELPGLGAKEELKLNWTNNRTLLIDATLKRPEISIEGQSPKIDVNQAATQTEDETGALKAQTVQHSVHQTIKERHMGTYSRAFFFGVEVVHETLEASLKYGLLRISVQKSPEEHKELKEIQVKHPSE</sequence>
<dbReference type="PROSITE" id="PS01031">
    <property type="entry name" value="SHSP"/>
    <property type="match status" value="1"/>
</dbReference>
<evidence type="ECO:0000256" key="1">
    <source>
        <dbReference type="ARBA" id="ARBA00023016"/>
    </source>
</evidence>
<dbReference type="PANTHER" id="PTHR11527">
    <property type="entry name" value="HEAT-SHOCK PROTEIN 20 FAMILY MEMBER"/>
    <property type="match status" value="1"/>
</dbReference>
<dbReference type="OrthoDB" id="1431247at2759"/>
<dbReference type="InterPro" id="IPR031107">
    <property type="entry name" value="Small_HSP"/>
</dbReference>
<reference evidence="5" key="1">
    <citation type="journal article" date="2020" name="Stud. Mycol.">
        <title>101 Dothideomycetes genomes: a test case for predicting lifestyles and emergence of pathogens.</title>
        <authorList>
            <person name="Haridas S."/>
            <person name="Albert R."/>
            <person name="Binder M."/>
            <person name="Bloem J."/>
            <person name="Labutti K."/>
            <person name="Salamov A."/>
            <person name="Andreopoulos B."/>
            <person name="Baker S."/>
            <person name="Barry K."/>
            <person name="Bills G."/>
            <person name="Bluhm B."/>
            <person name="Cannon C."/>
            <person name="Castanera R."/>
            <person name="Culley D."/>
            <person name="Daum C."/>
            <person name="Ezra D."/>
            <person name="Gonzalez J."/>
            <person name="Henrissat B."/>
            <person name="Kuo A."/>
            <person name="Liang C."/>
            <person name="Lipzen A."/>
            <person name="Lutzoni F."/>
            <person name="Magnuson J."/>
            <person name="Mondo S."/>
            <person name="Nolan M."/>
            <person name="Ohm R."/>
            <person name="Pangilinan J."/>
            <person name="Park H.-J."/>
            <person name="Ramirez L."/>
            <person name="Alfaro M."/>
            <person name="Sun H."/>
            <person name="Tritt A."/>
            <person name="Yoshinaga Y."/>
            <person name="Zwiers L.-H."/>
            <person name="Turgeon B."/>
            <person name="Goodwin S."/>
            <person name="Spatafora J."/>
            <person name="Crous P."/>
            <person name="Grigoriev I."/>
        </authorList>
    </citation>
    <scope>NUCLEOTIDE SEQUENCE</scope>
    <source>
        <strain evidence="5">CBS 130266</strain>
    </source>
</reference>
<organism evidence="5 6">
    <name type="scientific">Tothia fuscella</name>
    <dbReference type="NCBI Taxonomy" id="1048955"/>
    <lineage>
        <taxon>Eukaryota</taxon>
        <taxon>Fungi</taxon>
        <taxon>Dikarya</taxon>
        <taxon>Ascomycota</taxon>
        <taxon>Pezizomycotina</taxon>
        <taxon>Dothideomycetes</taxon>
        <taxon>Pleosporomycetidae</taxon>
        <taxon>Venturiales</taxon>
        <taxon>Cylindrosympodiaceae</taxon>
        <taxon>Tothia</taxon>
    </lineage>
</organism>
<dbReference type="SUPFAM" id="SSF49764">
    <property type="entry name" value="HSP20-like chaperones"/>
    <property type="match status" value="1"/>
</dbReference>